<dbReference type="Proteomes" id="UP000594261">
    <property type="component" value="Chromosome 2"/>
</dbReference>
<dbReference type="InParanoid" id="A0A7N2KZT9"/>
<organism evidence="2 3">
    <name type="scientific">Quercus lobata</name>
    <name type="common">Valley oak</name>
    <dbReference type="NCBI Taxonomy" id="97700"/>
    <lineage>
        <taxon>Eukaryota</taxon>
        <taxon>Viridiplantae</taxon>
        <taxon>Streptophyta</taxon>
        <taxon>Embryophyta</taxon>
        <taxon>Tracheophyta</taxon>
        <taxon>Spermatophyta</taxon>
        <taxon>Magnoliopsida</taxon>
        <taxon>eudicotyledons</taxon>
        <taxon>Gunneridae</taxon>
        <taxon>Pentapetalae</taxon>
        <taxon>rosids</taxon>
        <taxon>fabids</taxon>
        <taxon>Fagales</taxon>
        <taxon>Fagaceae</taxon>
        <taxon>Quercus</taxon>
    </lineage>
</organism>
<keyword evidence="3" id="KW-1185">Reference proteome</keyword>
<feature type="transmembrane region" description="Helical" evidence="1">
    <location>
        <begin position="48"/>
        <end position="72"/>
    </location>
</feature>
<evidence type="ECO:0000256" key="1">
    <source>
        <dbReference type="SAM" id="Phobius"/>
    </source>
</evidence>
<reference evidence="3" key="1">
    <citation type="journal article" date="2016" name="G3 (Bethesda)">
        <title>First Draft Assembly and Annotation of the Genome of a California Endemic Oak Quercus lobata Nee (Fagaceae).</title>
        <authorList>
            <person name="Sork V.L."/>
            <person name="Fitz-Gibbon S.T."/>
            <person name="Puiu D."/>
            <person name="Crepeau M."/>
            <person name="Gugger P.F."/>
            <person name="Sherman R."/>
            <person name="Stevens K."/>
            <person name="Langley C.H."/>
            <person name="Pellegrini M."/>
            <person name="Salzberg S.L."/>
        </authorList>
    </citation>
    <scope>NUCLEOTIDE SEQUENCE [LARGE SCALE GENOMIC DNA]</scope>
    <source>
        <strain evidence="3">cv. SW786</strain>
    </source>
</reference>
<evidence type="ECO:0000313" key="3">
    <source>
        <dbReference type="Proteomes" id="UP000594261"/>
    </source>
</evidence>
<reference evidence="2" key="2">
    <citation type="submission" date="2021-01" db="UniProtKB">
        <authorList>
            <consortium name="EnsemblPlants"/>
        </authorList>
    </citation>
    <scope>IDENTIFICATION</scope>
</reference>
<keyword evidence="1" id="KW-0812">Transmembrane</keyword>
<keyword evidence="1" id="KW-1133">Transmembrane helix</keyword>
<evidence type="ECO:0000313" key="2">
    <source>
        <dbReference type="EnsemblPlants" id="QL02p083466:mrna:CDS:1"/>
    </source>
</evidence>
<accession>A0A7N2KZT9</accession>
<name>A0A7N2KZT9_QUELO</name>
<dbReference type="Gramene" id="QL02p083466:mrna">
    <property type="protein sequence ID" value="QL02p083466:mrna:CDS:1"/>
    <property type="gene ID" value="QL02p083466"/>
</dbReference>
<feature type="transmembrane region" description="Helical" evidence="1">
    <location>
        <begin position="84"/>
        <end position="103"/>
    </location>
</feature>
<keyword evidence="1" id="KW-0472">Membrane</keyword>
<dbReference type="EnsemblPlants" id="QL02p083466:mrna">
    <property type="protein sequence ID" value="QL02p083466:mrna:CDS:1"/>
    <property type="gene ID" value="QL02p083466"/>
</dbReference>
<protein>
    <submittedName>
        <fullName evidence="2">Uncharacterized protein</fullName>
    </submittedName>
</protein>
<proteinExistence type="predicted"/>
<feature type="transmembrane region" description="Helical" evidence="1">
    <location>
        <begin position="20"/>
        <end position="42"/>
    </location>
</feature>
<dbReference type="AlphaFoldDB" id="A0A7N2KZT9"/>
<sequence length="116" mass="13187">MKAGAVELDERKSFKPRIGLNRGVSILDFFLSLVAILGTLGSQLMKRFLYFVIQFIWFTGSGLSIKIFKCLCMSYLPDFLTMEYFMFVTICSLHFTVNSIGLYDFGPKKVLTPCLS</sequence>